<evidence type="ECO:0000313" key="3">
    <source>
        <dbReference type="EMBL" id="TRX94538.1"/>
    </source>
</evidence>
<accession>A0A553I2W6</accession>
<name>A0A553I2W6_9PEZI</name>
<comment type="caution">
    <text evidence="3">The sequence shown here is derived from an EMBL/GenBank/DDBJ whole genome shotgun (WGS) entry which is preliminary data.</text>
</comment>
<organism evidence="3 4">
    <name type="scientific">Xylaria flabelliformis</name>
    <dbReference type="NCBI Taxonomy" id="2512241"/>
    <lineage>
        <taxon>Eukaryota</taxon>
        <taxon>Fungi</taxon>
        <taxon>Dikarya</taxon>
        <taxon>Ascomycota</taxon>
        <taxon>Pezizomycotina</taxon>
        <taxon>Sordariomycetes</taxon>
        <taxon>Xylariomycetidae</taxon>
        <taxon>Xylariales</taxon>
        <taxon>Xylariaceae</taxon>
        <taxon>Xylaria</taxon>
    </lineage>
</organism>
<dbReference type="Proteomes" id="UP000319160">
    <property type="component" value="Unassembled WGS sequence"/>
</dbReference>
<feature type="compositionally biased region" description="Basic and acidic residues" evidence="1">
    <location>
        <begin position="117"/>
        <end position="138"/>
    </location>
</feature>
<gene>
    <name evidence="3" type="ORF">FHL15_004693</name>
</gene>
<dbReference type="PANTHER" id="PTHR24148">
    <property type="entry name" value="ANKYRIN REPEAT DOMAIN-CONTAINING PROTEIN 39 HOMOLOG-RELATED"/>
    <property type="match status" value="1"/>
</dbReference>
<keyword evidence="4" id="KW-1185">Reference proteome</keyword>
<evidence type="ECO:0000259" key="2">
    <source>
        <dbReference type="Pfam" id="PF06985"/>
    </source>
</evidence>
<evidence type="ECO:0000256" key="1">
    <source>
        <dbReference type="SAM" id="MobiDB-lite"/>
    </source>
</evidence>
<dbReference type="OrthoDB" id="3477286at2759"/>
<evidence type="ECO:0000313" key="4">
    <source>
        <dbReference type="Proteomes" id="UP000319160"/>
    </source>
</evidence>
<proteinExistence type="predicted"/>
<feature type="compositionally biased region" description="Basic and acidic residues" evidence="1">
    <location>
        <begin position="886"/>
        <end position="909"/>
    </location>
</feature>
<dbReference type="STRING" id="2512241.A0A553I2W6"/>
<dbReference type="InterPro" id="IPR052895">
    <property type="entry name" value="HetReg/Transcr_Mod"/>
</dbReference>
<protein>
    <recommendedName>
        <fullName evidence="2">Heterokaryon incompatibility domain-containing protein</fullName>
    </recommendedName>
</protein>
<feature type="region of interest" description="Disordered" evidence="1">
    <location>
        <begin position="97"/>
        <end position="138"/>
    </location>
</feature>
<reference evidence="4" key="1">
    <citation type="submission" date="2019-06" db="EMBL/GenBank/DDBJ databases">
        <title>Draft genome sequence of the griseofulvin-producing fungus Xylaria cubensis strain G536.</title>
        <authorList>
            <person name="Mead M.E."/>
            <person name="Raja H.A."/>
            <person name="Steenwyk J.L."/>
            <person name="Knowles S.L."/>
            <person name="Oberlies N.H."/>
            <person name="Rokas A."/>
        </authorList>
    </citation>
    <scope>NUCLEOTIDE SEQUENCE [LARGE SCALE GENOMIC DNA]</scope>
    <source>
        <strain evidence="4">G536</strain>
    </source>
</reference>
<feature type="compositionally biased region" description="Polar residues" evidence="1">
    <location>
        <begin position="98"/>
        <end position="108"/>
    </location>
</feature>
<feature type="domain" description="Heterokaryon incompatibility" evidence="2">
    <location>
        <begin position="150"/>
        <end position="292"/>
    </location>
</feature>
<dbReference type="PANTHER" id="PTHR24148:SF64">
    <property type="entry name" value="HETEROKARYON INCOMPATIBILITY DOMAIN-CONTAINING PROTEIN"/>
    <property type="match status" value="1"/>
</dbReference>
<dbReference type="AlphaFoldDB" id="A0A553I2W6"/>
<feature type="region of interest" description="Disordered" evidence="1">
    <location>
        <begin position="520"/>
        <end position="547"/>
    </location>
</feature>
<dbReference type="InterPro" id="IPR010730">
    <property type="entry name" value="HET"/>
</dbReference>
<sequence>MDFPNKITIQGKAYSRDPEVDGLHLQRYDDESLAQMPDYQYPELPKGKRRIRLLVLKSASRETSQIDCELIEADYGNKFHIPTEPEVDFTLTEIGDKATSSGSKQSNPTSTSTEASSEEKGSDLKHLSPEEKESVKSAEVDRVLERQIEYEALSWCWGAGEEVHAIRIEQNGEVFKRKIRKELALALRYLRFPDKKRIIWVDSICIDQDNHKERSHQVQMMSRIYTRAKNVCIWLGTDDGDSNAAIKFIKSEVLDFKNFDTICSDKKYAHKWRALMMLMQRPWFSRRWMIQEISLARTATIHCGPATIDWDDFAVAVELFVEVENATHRLSEVIQKDEKFLHIPGWFEHVSELGASLLVQATGKVFRTQRMETPAKTEKSQAIDPLERRSLLSLQYLVTTMYIFQTSEPRDVIYSLLGVARDAAPSAEDSILSDPQTALLLRTGFSSFLEAKPFEVDYSRAYSDVCRDFVQFSIERTYQVDPVQALDILCRPWALEPPKEKSTRLNQARNINKRESITLKTSGWKKRPKDGEEEPDNRSMSTYMEDCSKTRKGQNFRMRPWSITEDKKEVVNLKINRDAEPSYFQGKLQNIKERHFPKEPNGVSETDDIQRPSWVASARSAPFGLFYHPGSIEKTGRINADPLVGTPRDGYRNYSAAQAQYPNMKAIKLRKRLACGHYSLYVKGFIFDEVDKVRDASQNGFIPASWIALGGWEEPENNYPPDSFWRTLVGDRGKDNQNPPYYFSRACRESAIKGGLRSGGINTKALIDNEQNSIIAEFCRRVQAVIWNRRLFKTKKGILGLGPCDVKVGDKVGIIYGCTVPVILRQKEKDRGEGEHDELEYSEEKAQEEFEDSVEALKNCVRRLHENQLRRLQFKKNGTQLNEDEKEAREESNKILKERADPKKAEENEERAIIEGTSKIATNQREADKEDPYLYYGLIGDSYVHGLMDGEALRRKFYEDIADRTFELR</sequence>
<dbReference type="EMBL" id="VFLP01000022">
    <property type="protein sequence ID" value="TRX94538.1"/>
    <property type="molecule type" value="Genomic_DNA"/>
</dbReference>
<feature type="region of interest" description="Disordered" evidence="1">
    <location>
        <begin position="880"/>
        <end position="909"/>
    </location>
</feature>
<dbReference type="Pfam" id="PF06985">
    <property type="entry name" value="HET"/>
    <property type="match status" value="1"/>
</dbReference>